<keyword evidence="2" id="KW-1185">Reference proteome</keyword>
<evidence type="ECO:0000313" key="1">
    <source>
        <dbReference type="EMBL" id="EWC93116.1"/>
    </source>
</evidence>
<accession>Z4WUB5</accession>
<dbReference type="PANTHER" id="PTHR11669:SF8">
    <property type="entry name" value="DNA POLYMERASE III SUBUNIT DELTA"/>
    <property type="match status" value="1"/>
</dbReference>
<reference evidence="1 2" key="1">
    <citation type="submission" date="2014-01" db="EMBL/GenBank/DDBJ databases">
        <authorList>
            <person name="Durkin A.S."/>
            <person name="McCorrison J."/>
            <person name="Torralba M."/>
            <person name="Gillis M."/>
            <person name="Haft D.H."/>
            <person name="Methe B."/>
            <person name="Sutton G."/>
            <person name="Nelson K.E."/>
        </authorList>
    </citation>
    <scope>NUCLEOTIDE SEQUENCE [LARGE SCALE GENOMIC DNA]</scope>
    <source>
        <strain evidence="1 2">ATCC 51270</strain>
    </source>
</reference>
<sequence length="382" mass="43171">MYFHDIIGHEALKAELISSVQMGIIHHAQLFVGRDGEGALGLAYAYARYLNCTQRGETDACGHCPSCKRYDTFAEQDLFHLFPIVNASGKNLAEDTLPEWRSFLAQGPYVRYDEWLSLLGGDGKKASIFAREGEALQQSLSYQMAGTGYRIVLIWLPEKMQEALGNKLLKLVEEPPARTIILMVTMEEEAVLGTLRSRMQTLRLQPLAPQVIEEALHHIPQGTDGVEATLAAHLSEGNYRVALDSYLGRSEEHLSQERYLQRILRATVNAQPTEMKLLAEELATTSRDEQLALITYLARMFREFYLFNLDLPKLNYLTSKETSIASYLRSCITGQNVRVVESELDLARRHIAQNVNSKMVFFDLLLRLTSALAPSYRQQGIR</sequence>
<proteinExistence type="predicted"/>
<comment type="caution">
    <text evidence="1">The sequence shown here is derived from an EMBL/GenBank/DDBJ whole genome shotgun (WGS) entry which is preliminary data.</text>
</comment>
<dbReference type="Proteomes" id="UP000023482">
    <property type="component" value="Unassembled WGS sequence"/>
</dbReference>
<dbReference type="SUPFAM" id="SSF52540">
    <property type="entry name" value="P-loop containing nucleoside triphosphate hydrolases"/>
    <property type="match status" value="1"/>
</dbReference>
<dbReference type="GO" id="GO:0006261">
    <property type="term" value="P:DNA-templated DNA replication"/>
    <property type="evidence" value="ECO:0007669"/>
    <property type="project" value="TreeGrafter"/>
</dbReference>
<dbReference type="AlphaFoldDB" id="Z4WUB5"/>
<dbReference type="OrthoDB" id="9811073at2"/>
<dbReference type="EMBL" id="JDFF01000009">
    <property type="protein sequence ID" value="EWC93116.1"/>
    <property type="molecule type" value="Genomic_DNA"/>
</dbReference>
<dbReference type="InterPro" id="IPR050238">
    <property type="entry name" value="DNA_Rep/Repair_Clamp_Loader"/>
</dbReference>
<evidence type="ECO:0000313" key="2">
    <source>
        <dbReference type="Proteomes" id="UP000023482"/>
    </source>
</evidence>
<dbReference type="PANTHER" id="PTHR11669">
    <property type="entry name" value="REPLICATION FACTOR C / DNA POLYMERASE III GAMMA-TAU SUBUNIT"/>
    <property type="match status" value="1"/>
</dbReference>
<dbReference type="Pfam" id="PF13177">
    <property type="entry name" value="DNA_pol3_delta2"/>
    <property type="match status" value="1"/>
</dbReference>
<dbReference type="RefSeq" id="WP_044168231.1">
    <property type="nucleotide sequence ID" value="NZ_JDFF01000009.1"/>
</dbReference>
<organism evidence="1 2">
    <name type="scientific">Porphyromonas catoniae ATCC 51270</name>
    <dbReference type="NCBI Taxonomy" id="887901"/>
    <lineage>
        <taxon>Bacteria</taxon>
        <taxon>Pseudomonadati</taxon>
        <taxon>Bacteroidota</taxon>
        <taxon>Bacteroidia</taxon>
        <taxon>Bacteroidales</taxon>
        <taxon>Porphyromonadaceae</taxon>
        <taxon>Porphyromonas</taxon>
    </lineage>
</organism>
<dbReference type="PATRIC" id="fig|887901.3.peg.483"/>
<dbReference type="Gene3D" id="3.40.50.300">
    <property type="entry name" value="P-loop containing nucleotide triphosphate hydrolases"/>
    <property type="match status" value="1"/>
</dbReference>
<name>Z4WUB5_9PORP</name>
<gene>
    <name evidence="1" type="ORF">HMPREF0636_1363</name>
</gene>
<protein>
    <submittedName>
        <fullName evidence="1">DNA polymerase III, delta subunit</fullName>
    </submittedName>
</protein>
<dbReference type="InterPro" id="IPR027417">
    <property type="entry name" value="P-loop_NTPase"/>
</dbReference>